<evidence type="ECO:0000313" key="2">
    <source>
        <dbReference type="Proteomes" id="UP000784294"/>
    </source>
</evidence>
<keyword evidence="2" id="KW-1185">Reference proteome</keyword>
<gene>
    <name evidence="1" type="ORF">PXEA_LOCUS25042</name>
</gene>
<protein>
    <submittedName>
        <fullName evidence="1">Uncharacterized protein</fullName>
    </submittedName>
</protein>
<name>A0A448X9H1_9PLAT</name>
<sequence length="54" mass="6291">MAVKVAQLPPRVTPKSGMSERHCSNALHQRTCTLYMRSFFRIIIWFSRPSLDLI</sequence>
<proteinExistence type="predicted"/>
<comment type="caution">
    <text evidence="1">The sequence shown here is derived from an EMBL/GenBank/DDBJ whole genome shotgun (WGS) entry which is preliminary data.</text>
</comment>
<dbReference type="Proteomes" id="UP000784294">
    <property type="component" value="Unassembled WGS sequence"/>
</dbReference>
<dbReference type="AlphaFoldDB" id="A0A448X9H1"/>
<accession>A0A448X9H1</accession>
<reference evidence="1" key="1">
    <citation type="submission" date="2018-11" db="EMBL/GenBank/DDBJ databases">
        <authorList>
            <consortium name="Pathogen Informatics"/>
        </authorList>
    </citation>
    <scope>NUCLEOTIDE SEQUENCE</scope>
</reference>
<dbReference type="EMBL" id="CAAALY010124425">
    <property type="protein sequence ID" value="VEL31602.1"/>
    <property type="molecule type" value="Genomic_DNA"/>
</dbReference>
<organism evidence="1 2">
    <name type="scientific">Protopolystoma xenopodis</name>
    <dbReference type="NCBI Taxonomy" id="117903"/>
    <lineage>
        <taxon>Eukaryota</taxon>
        <taxon>Metazoa</taxon>
        <taxon>Spiralia</taxon>
        <taxon>Lophotrochozoa</taxon>
        <taxon>Platyhelminthes</taxon>
        <taxon>Monogenea</taxon>
        <taxon>Polyopisthocotylea</taxon>
        <taxon>Polystomatidea</taxon>
        <taxon>Polystomatidae</taxon>
        <taxon>Protopolystoma</taxon>
    </lineage>
</organism>
<evidence type="ECO:0000313" key="1">
    <source>
        <dbReference type="EMBL" id="VEL31602.1"/>
    </source>
</evidence>